<evidence type="ECO:0000313" key="2">
    <source>
        <dbReference type="EMBL" id="MCE7005748.1"/>
    </source>
</evidence>
<reference evidence="2 3" key="1">
    <citation type="submission" date="2021-12" db="EMBL/GenBank/DDBJ databases">
        <title>Genome sequence of Kibdelosporangium philippinense ATCC 49844.</title>
        <authorList>
            <person name="Fedorov E.A."/>
            <person name="Omeragic M."/>
            <person name="Shalygina K.F."/>
            <person name="Maclea K.S."/>
        </authorList>
    </citation>
    <scope>NUCLEOTIDE SEQUENCE [LARGE SCALE GENOMIC DNA]</scope>
    <source>
        <strain evidence="2 3">ATCC 49844</strain>
    </source>
</reference>
<evidence type="ECO:0008006" key="4">
    <source>
        <dbReference type="Google" id="ProtNLM"/>
    </source>
</evidence>
<protein>
    <recommendedName>
        <fullName evidence="4">DUF998 domain-containing protein</fullName>
    </recommendedName>
</protein>
<evidence type="ECO:0000313" key="3">
    <source>
        <dbReference type="Proteomes" id="UP001521150"/>
    </source>
</evidence>
<keyword evidence="1" id="KW-0812">Transmembrane</keyword>
<evidence type="ECO:0000256" key="1">
    <source>
        <dbReference type="SAM" id="Phobius"/>
    </source>
</evidence>
<feature type="transmembrane region" description="Helical" evidence="1">
    <location>
        <begin position="228"/>
        <end position="251"/>
    </location>
</feature>
<feature type="transmembrane region" description="Helical" evidence="1">
    <location>
        <begin position="129"/>
        <end position="149"/>
    </location>
</feature>
<feature type="transmembrane region" description="Helical" evidence="1">
    <location>
        <begin position="62"/>
        <end position="81"/>
    </location>
</feature>
<comment type="caution">
    <text evidence="2">The sequence shown here is derived from an EMBL/GenBank/DDBJ whole genome shotgun (WGS) entry which is preliminary data.</text>
</comment>
<sequence>MDPRNGRWHASAVLSLLAGVLFGVAVFVPLVVGDIGVVPSGLFEPDISFGVSLTALAGGGTAFPQLAGVLLAFVAALAAALSAPGKGRKGGVVLLVGSAAFNLGVATIVGSAVIRLLDYPVDGQPEPGSGFWCLVAGLVLAIAAAVAVLPPVAMDLRDRRWGLGATLALVAAALLALAPIVPLSQPVEPVESNPFWDLGFSHVYQQLFGAALTLAAGLLAVTRRTRGMILLVAAVAFNASITVETVQTLVILDGLGIRLGVWCGFAGLLIALFAAIAISRRKPVPIA</sequence>
<feature type="transmembrane region" description="Helical" evidence="1">
    <location>
        <begin position="203"/>
        <end position="221"/>
    </location>
</feature>
<proteinExistence type="predicted"/>
<dbReference type="RefSeq" id="WP_233727291.1">
    <property type="nucleotide sequence ID" value="NZ_JAJVCN010000002.1"/>
</dbReference>
<keyword evidence="3" id="KW-1185">Reference proteome</keyword>
<feature type="transmembrane region" description="Helical" evidence="1">
    <location>
        <begin position="12"/>
        <end position="32"/>
    </location>
</feature>
<dbReference type="Proteomes" id="UP001521150">
    <property type="component" value="Unassembled WGS sequence"/>
</dbReference>
<keyword evidence="1" id="KW-1133">Transmembrane helix</keyword>
<feature type="transmembrane region" description="Helical" evidence="1">
    <location>
        <begin position="257"/>
        <end position="278"/>
    </location>
</feature>
<feature type="transmembrane region" description="Helical" evidence="1">
    <location>
        <begin position="93"/>
        <end position="117"/>
    </location>
</feature>
<dbReference type="EMBL" id="JAJVCN010000002">
    <property type="protein sequence ID" value="MCE7005748.1"/>
    <property type="molecule type" value="Genomic_DNA"/>
</dbReference>
<gene>
    <name evidence="2" type="ORF">LWC34_23390</name>
</gene>
<accession>A0ABS8ZGW1</accession>
<keyword evidence="1" id="KW-0472">Membrane</keyword>
<organism evidence="2 3">
    <name type="scientific">Kibdelosporangium philippinense</name>
    <dbReference type="NCBI Taxonomy" id="211113"/>
    <lineage>
        <taxon>Bacteria</taxon>
        <taxon>Bacillati</taxon>
        <taxon>Actinomycetota</taxon>
        <taxon>Actinomycetes</taxon>
        <taxon>Pseudonocardiales</taxon>
        <taxon>Pseudonocardiaceae</taxon>
        <taxon>Kibdelosporangium</taxon>
    </lineage>
</organism>
<feature type="transmembrane region" description="Helical" evidence="1">
    <location>
        <begin position="161"/>
        <end position="183"/>
    </location>
</feature>
<name>A0ABS8ZGW1_9PSEU</name>